<feature type="coiled-coil region" evidence="6">
    <location>
        <begin position="696"/>
        <end position="751"/>
    </location>
</feature>
<dbReference type="STRING" id="691883.A0A058ZEM4"/>
<feature type="region of interest" description="Disordered" evidence="7">
    <location>
        <begin position="304"/>
        <end position="370"/>
    </location>
</feature>
<sequence>MRLPHESVPAEESLALIDRHPGSRPGTAGNPDAPAGSSTPPLPAPRSLASPPLLPLHQPHPGQPPTQAFTATRDSHVSLTPDLESLHDADSLSEEDLDPGQSPPFRRPTFDHPSDLTHLKQAIHKAQAQQHPLGQRPPPYHHPPRARPVANLAPAASPPRWSASPSVLASLLAPASRRPSPSSPDLDSSGTDPENASDSATASPFSPSSSQRHHSRRGNSSLLSFWNQLTTRAFSYAIGDLYYPPDSERDMNAYYDQSYYAEAPHLAGAAGPSINDPSTSGHEGNYPSYLPHLPSSYYSSLYQADGSDYDESSDMDGLLANSHTSPAQMGLSGTGAGAGAGASQAPGASGASPWLSAKPPVVPSSLDVPPPTQQLYGVMGSTRRDQHPSGTPGNVTFDDGTPFSPIPNMIFILLELALLSVHIAAIFVEPFDPESWFPAPLHIGGYIPEAASGVLASAGDTIYSALFRSRVALQLIITLAVVLLDQINRYLFRNARSQGYLRFFRSTNALSRVPTILYAFGCASLLLLYAFSVPAPSATPPPPEAGSLVAATVAAAAADSTASPIGALLSEEWPMVYIRALTVAEAGLSVVALLVLLFRTEWFRRQRAAPDATADLMLPSFMSKNVGPGSGAATAGPSSAPDDSIVDRQADMIRFLHDQRSSLLMRVMELSERLRQFDDSVAGAHADTTADVAGEVDDLRNRLYQAQDLLNASRKQQIEAETNFQRAVAQNDLLNKELQQLRQRLSTSSTKS</sequence>
<evidence type="ECO:0000256" key="5">
    <source>
        <dbReference type="ARBA" id="ARBA00023136"/>
    </source>
</evidence>
<evidence type="ECO:0000313" key="9">
    <source>
        <dbReference type="EMBL" id="KCV72373.1"/>
    </source>
</evidence>
<evidence type="ECO:0000256" key="1">
    <source>
        <dbReference type="ARBA" id="ARBA00004141"/>
    </source>
</evidence>
<organism evidence="9">
    <name type="scientific">Fonticula alba</name>
    <name type="common">Slime mold</name>
    <dbReference type="NCBI Taxonomy" id="691883"/>
    <lineage>
        <taxon>Eukaryota</taxon>
        <taxon>Rotosphaerida</taxon>
        <taxon>Fonticulaceae</taxon>
        <taxon>Fonticula</taxon>
    </lineage>
</organism>
<evidence type="ECO:0000256" key="2">
    <source>
        <dbReference type="ARBA" id="ARBA00006314"/>
    </source>
</evidence>
<evidence type="ECO:0000256" key="8">
    <source>
        <dbReference type="SAM" id="Phobius"/>
    </source>
</evidence>
<evidence type="ECO:0000313" key="10">
    <source>
        <dbReference type="Proteomes" id="UP000030693"/>
    </source>
</evidence>
<reference evidence="9" key="1">
    <citation type="submission" date="2013-04" db="EMBL/GenBank/DDBJ databases">
        <title>The Genome Sequence of Fonticula alba ATCC 38817.</title>
        <authorList>
            <consortium name="The Broad Institute Genomics Platform"/>
            <person name="Russ C."/>
            <person name="Cuomo C."/>
            <person name="Burger G."/>
            <person name="Gray M.W."/>
            <person name="Holland P.W.H."/>
            <person name="King N."/>
            <person name="Lang F.B.F."/>
            <person name="Roger A.J."/>
            <person name="Ruiz-Trillo I."/>
            <person name="Brown M."/>
            <person name="Walker B."/>
            <person name="Young S."/>
            <person name="Zeng Q."/>
            <person name="Gargeya S."/>
            <person name="Fitzgerald M."/>
            <person name="Haas B."/>
            <person name="Abouelleil A."/>
            <person name="Allen A.W."/>
            <person name="Alvarado L."/>
            <person name="Arachchi H.M."/>
            <person name="Berlin A.M."/>
            <person name="Chapman S.B."/>
            <person name="Gainer-Dewar J."/>
            <person name="Goldberg J."/>
            <person name="Griggs A."/>
            <person name="Gujja S."/>
            <person name="Hansen M."/>
            <person name="Howarth C."/>
            <person name="Imamovic A."/>
            <person name="Ireland A."/>
            <person name="Larimer J."/>
            <person name="McCowan C."/>
            <person name="Murphy C."/>
            <person name="Pearson M."/>
            <person name="Poon T.W."/>
            <person name="Priest M."/>
            <person name="Roberts A."/>
            <person name="Saif S."/>
            <person name="Shea T."/>
            <person name="Sisk P."/>
            <person name="Sykes S."/>
            <person name="Wortman J."/>
            <person name="Nusbaum C."/>
            <person name="Birren B."/>
        </authorList>
    </citation>
    <scope>NUCLEOTIDE SEQUENCE [LARGE SCALE GENOMIC DNA]</scope>
    <source>
        <strain evidence="9">ATCC 38817</strain>
    </source>
</reference>
<evidence type="ECO:0000256" key="7">
    <source>
        <dbReference type="SAM" id="MobiDB-lite"/>
    </source>
</evidence>
<dbReference type="OrthoDB" id="6277625at2759"/>
<feature type="region of interest" description="Disordered" evidence="7">
    <location>
        <begin position="1"/>
        <end position="217"/>
    </location>
</feature>
<feature type="transmembrane region" description="Helical" evidence="8">
    <location>
        <begin position="513"/>
        <end position="532"/>
    </location>
</feature>
<protein>
    <submittedName>
        <fullName evidence="9">Uncharacterized protein</fullName>
    </submittedName>
</protein>
<dbReference type="GO" id="GO:0005770">
    <property type="term" value="C:late endosome"/>
    <property type="evidence" value="ECO:0007669"/>
    <property type="project" value="TreeGrafter"/>
</dbReference>
<dbReference type="GO" id="GO:0005765">
    <property type="term" value="C:lysosomal membrane"/>
    <property type="evidence" value="ECO:0007669"/>
    <property type="project" value="TreeGrafter"/>
</dbReference>
<gene>
    <name evidence="9" type="ORF">H696_01767</name>
</gene>
<keyword evidence="10" id="KW-1185">Reference proteome</keyword>
<keyword evidence="4 8" id="KW-1133">Transmembrane helix</keyword>
<dbReference type="AlphaFoldDB" id="A0A058ZEM4"/>
<evidence type="ECO:0000256" key="3">
    <source>
        <dbReference type="ARBA" id="ARBA00022692"/>
    </source>
</evidence>
<dbReference type="EMBL" id="KB932202">
    <property type="protein sequence ID" value="KCV72373.1"/>
    <property type="molecule type" value="Genomic_DNA"/>
</dbReference>
<keyword evidence="3 8" id="KW-0812">Transmembrane</keyword>
<keyword evidence="6" id="KW-0175">Coiled coil</keyword>
<evidence type="ECO:0000256" key="6">
    <source>
        <dbReference type="SAM" id="Coils"/>
    </source>
</evidence>
<dbReference type="GeneID" id="20526492"/>
<feature type="transmembrane region" description="Helical" evidence="8">
    <location>
        <begin position="576"/>
        <end position="598"/>
    </location>
</feature>
<feature type="compositionally biased region" description="Low complexity" evidence="7">
    <location>
        <begin position="45"/>
        <end position="60"/>
    </location>
</feature>
<comment type="subcellular location">
    <subcellularLocation>
        <location evidence="1">Membrane</location>
        <topology evidence="1">Multi-pass membrane protein</topology>
    </subcellularLocation>
</comment>
<dbReference type="InterPro" id="IPR029399">
    <property type="entry name" value="TMEM192"/>
</dbReference>
<feature type="compositionally biased region" description="Basic and acidic residues" evidence="7">
    <location>
        <begin position="108"/>
        <end position="118"/>
    </location>
</feature>
<name>A0A058ZEM4_FONAL</name>
<accession>A0A058ZEM4</accession>
<dbReference type="RefSeq" id="XP_009493951.1">
    <property type="nucleotide sequence ID" value="XM_009495676.1"/>
</dbReference>
<dbReference type="Pfam" id="PF14802">
    <property type="entry name" value="TMEM192"/>
    <property type="match status" value="1"/>
</dbReference>
<feature type="compositionally biased region" description="Low complexity" evidence="7">
    <location>
        <begin position="341"/>
        <end position="352"/>
    </location>
</feature>
<dbReference type="PANTHER" id="PTHR31592">
    <property type="entry name" value="TRANSMEMBRANE PROTEIN 192"/>
    <property type="match status" value="1"/>
</dbReference>
<keyword evidence="5 8" id="KW-0472">Membrane</keyword>
<evidence type="ECO:0000256" key="4">
    <source>
        <dbReference type="ARBA" id="ARBA00022989"/>
    </source>
</evidence>
<feature type="compositionally biased region" description="Low complexity" evidence="7">
    <location>
        <begin position="153"/>
        <end position="189"/>
    </location>
</feature>
<dbReference type="PANTHER" id="PTHR31592:SF1">
    <property type="entry name" value="TRANSMEMBRANE PROTEIN 192"/>
    <property type="match status" value="1"/>
</dbReference>
<proteinExistence type="inferred from homology"/>
<dbReference type="Proteomes" id="UP000030693">
    <property type="component" value="Unassembled WGS sequence"/>
</dbReference>
<feature type="transmembrane region" description="Helical" evidence="8">
    <location>
        <begin position="471"/>
        <end position="492"/>
    </location>
</feature>
<feature type="compositionally biased region" description="Low complexity" evidence="7">
    <location>
        <begin position="196"/>
        <end position="210"/>
    </location>
</feature>
<comment type="similarity">
    <text evidence="2">Belongs to the TMEM192 family.</text>
</comment>